<evidence type="ECO:0000313" key="1">
    <source>
        <dbReference type="EMBL" id="JAD37181.1"/>
    </source>
</evidence>
<dbReference type="AlphaFoldDB" id="A0A0A8ZEF8"/>
<protein>
    <submittedName>
        <fullName evidence="1">Uncharacterized protein</fullName>
    </submittedName>
</protein>
<dbReference type="EMBL" id="GBRH01260714">
    <property type="protein sequence ID" value="JAD37181.1"/>
    <property type="molecule type" value="Transcribed_RNA"/>
</dbReference>
<organism evidence="1">
    <name type="scientific">Arundo donax</name>
    <name type="common">Giant reed</name>
    <name type="synonym">Donax arundinaceus</name>
    <dbReference type="NCBI Taxonomy" id="35708"/>
    <lineage>
        <taxon>Eukaryota</taxon>
        <taxon>Viridiplantae</taxon>
        <taxon>Streptophyta</taxon>
        <taxon>Embryophyta</taxon>
        <taxon>Tracheophyta</taxon>
        <taxon>Spermatophyta</taxon>
        <taxon>Magnoliopsida</taxon>
        <taxon>Liliopsida</taxon>
        <taxon>Poales</taxon>
        <taxon>Poaceae</taxon>
        <taxon>PACMAD clade</taxon>
        <taxon>Arundinoideae</taxon>
        <taxon>Arundineae</taxon>
        <taxon>Arundo</taxon>
    </lineage>
</organism>
<accession>A0A0A8ZEF8</accession>
<reference evidence="1" key="2">
    <citation type="journal article" date="2015" name="Data Brief">
        <title>Shoot transcriptome of the giant reed, Arundo donax.</title>
        <authorList>
            <person name="Barrero R.A."/>
            <person name="Guerrero F.D."/>
            <person name="Moolhuijzen P."/>
            <person name="Goolsby J.A."/>
            <person name="Tidwell J."/>
            <person name="Bellgard S.E."/>
            <person name="Bellgard M.I."/>
        </authorList>
    </citation>
    <scope>NUCLEOTIDE SEQUENCE</scope>
    <source>
        <tissue evidence="1">Shoot tissue taken approximately 20 cm above the soil surface</tissue>
    </source>
</reference>
<name>A0A0A8ZEF8_ARUDO</name>
<proteinExistence type="predicted"/>
<reference evidence="1" key="1">
    <citation type="submission" date="2014-09" db="EMBL/GenBank/DDBJ databases">
        <authorList>
            <person name="Magalhaes I.L.F."/>
            <person name="Oliveira U."/>
            <person name="Santos F.R."/>
            <person name="Vidigal T.H.D.A."/>
            <person name="Brescovit A.D."/>
            <person name="Santos A.J."/>
        </authorList>
    </citation>
    <scope>NUCLEOTIDE SEQUENCE</scope>
    <source>
        <tissue evidence="1">Shoot tissue taken approximately 20 cm above the soil surface</tissue>
    </source>
</reference>
<sequence>MKMRNNENSCHASSFNQLLLVLGQECEADHKRSSTSCFVLCRTWTLVNQLIAKGITYRPFECMPKDILMDCMVRE</sequence>